<dbReference type="GO" id="GO:0003824">
    <property type="term" value="F:catalytic activity"/>
    <property type="evidence" value="ECO:0007669"/>
    <property type="project" value="UniProtKB-ARBA"/>
</dbReference>
<dbReference type="CDD" id="cd06558">
    <property type="entry name" value="crotonase-like"/>
    <property type="match status" value="1"/>
</dbReference>
<accession>A0A1L5NS34</accession>
<dbReference type="InterPro" id="IPR029045">
    <property type="entry name" value="ClpP/crotonase-like_dom_sf"/>
</dbReference>
<name>A0A1L5NS34_9HYPH</name>
<dbReference type="Gene3D" id="1.10.12.10">
    <property type="entry name" value="Lyase 2-enoyl-coa Hydratase, Chain A, domain 2"/>
    <property type="match status" value="1"/>
</dbReference>
<geneLocation type="plasmid" evidence="3">
    <name>prgalie4872d</name>
</geneLocation>
<dbReference type="Pfam" id="PF00378">
    <property type="entry name" value="ECH_1"/>
    <property type="match status" value="1"/>
</dbReference>
<gene>
    <name evidence="2" type="ORF">IE4872_PD00140</name>
</gene>
<organism evidence="2 3">
    <name type="scientific">Rhizobium gallicum</name>
    <dbReference type="NCBI Taxonomy" id="56730"/>
    <lineage>
        <taxon>Bacteria</taxon>
        <taxon>Pseudomonadati</taxon>
        <taxon>Pseudomonadota</taxon>
        <taxon>Alphaproteobacteria</taxon>
        <taxon>Hyphomicrobiales</taxon>
        <taxon>Rhizobiaceae</taxon>
        <taxon>Rhizobium/Agrobacterium group</taxon>
        <taxon>Rhizobium</taxon>
    </lineage>
</organism>
<dbReference type="PANTHER" id="PTHR43802:SF1">
    <property type="entry name" value="IP11341P-RELATED"/>
    <property type="match status" value="1"/>
</dbReference>
<dbReference type="Proteomes" id="UP000184749">
    <property type="component" value="Plasmid pRgalIE4872d"/>
</dbReference>
<dbReference type="PANTHER" id="PTHR43802">
    <property type="entry name" value="ENOYL-COA HYDRATASE"/>
    <property type="match status" value="1"/>
</dbReference>
<dbReference type="OrthoDB" id="9795613at2"/>
<evidence type="ECO:0000313" key="3">
    <source>
        <dbReference type="Proteomes" id="UP000184749"/>
    </source>
</evidence>
<dbReference type="AlphaFoldDB" id="A0A1L5NS34"/>
<keyword evidence="2" id="KW-0614">Plasmid</keyword>
<proteinExistence type="inferred from homology"/>
<dbReference type="EMBL" id="CP017105">
    <property type="protein sequence ID" value="APO70682.1"/>
    <property type="molecule type" value="Genomic_DNA"/>
</dbReference>
<dbReference type="SUPFAM" id="SSF52096">
    <property type="entry name" value="ClpP/crotonase"/>
    <property type="match status" value="1"/>
</dbReference>
<protein>
    <submittedName>
        <fullName evidence="2">Enoyl-CoA hydratase protein</fullName>
    </submittedName>
</protein>
<evidence type="ECO:0000256" key="1">
    <source>
        <dbReference type="ARBA" id="ARBA00005254"/>
    </source>
</evidence>
<dbReference type="Gene3D" id="3.90.226.10">
    <property type="entry name" value="2-enoyl-CoA Hydratase, Chain A, domain 1"/>
    <property type="match status" value="1"/>
</dbReference>
<evidence type="ECO:0000313" key="2">
    <source>
        <dbReference type="EMBL" id="APO70682.1"/>
    </source>
</evidence>
<dbReference type="InterPro" id="IPR001753">
    <property type="entry name" value="Enoyl-CoA_hydra/iso"/>
</dbReference>
<dbReference type="RefSeq" id="WP_074071148.1">
    <property type="nucleotide sequence ID" value="NZ_CP017105.1"/>
</dbReference>
<comment type="similarity">
    <text evidence="1">Belongs to the enoyl-CoA hydratase/isomerase family.</text>
</comment>
<sequence>MPDLLLERHEKTLLVTLNRPEKLNALTMSMHQELLAMIDQVDRDDTVRAVVVTGTGKGFCSGTDLTAGGFSRVLGEDALQENESPVPRDKGGIVTLRIFRSNKPFIAAVNGSAVGMGAAITLPMDIRIGTSSTRYIFPYVRRGIVPESCSSWFLPRVAGLQNALDWMQSGRPVAAEELLAAGVLREKVEAEDLVPRALEIAQEIATGTSGLGVALTRRLIWQGMIADHPMISHRHESRGLVAMAASGDPREGVAAFVERRIGVFQSRPSALLDDPTWWDDRTYEQVKQLDCWKEGEEPL</sequence>
<reference evidence="2 3" key="1">
    <citation type="submission" date="2016-09" db="EMBL/GenBank/DDBJ databases">
        <title>The complete genome sequences of Rhizobium gallicum, symbiovars gallicum and phaseoli, symbionts associated to common bean (Phaseolus vulgaris).</title>
        <authorList>
            <person name="Bustos P."/>
            <person name="Santamaria R.I."/>
            <person name="Perez-Carrascal O.M."/>
            <person name="Juarez S."/>
            <person name="Lozano L."/>
            <person name="Martinez-Flores I."/>
            <person name="Martinez-Romero E."/>
            <person name="Cevallos M."/>
            <person name="Romero D."/>
            <person name="Davila G."/>
            <person name="Gonzalez V."/>
        </authorList>
    </citation>
    <scope>NUCLEOTIDE SEQUENCE [LARGE SCALE GENOMIC DNA]</scope>
    <source>
        <strain evidence="2 3">IE4872</strain>
        <plasmid evidence="3">prgalie4872d</plasmid>
    </source>
</reference>
<dbReference type="InterPro" id="IPR014748">
    <property type="entry name" value="Enoyl-CoA_hydra_C"/>
</dbReference>